<protein>
    <recommendedName>
        <fullName evidence="5">DUF3274 domain-containing protein</fullName>
    </recommendedName>
</protein>
<dbReference type="InterPro" id="IPR029058">
    <property type="entry name" value="AB_hydrolase_fold"/>
</dbReference>
<organism evidence="3 4">
    <name type="scientific">Herbaspirillum robiniae</name>
    <dbReference type="NCBI Taxonomy" id="2014887"/>
    <lineage>
        <taxon>Bacteria</taxon>
        <taxon>Pseudomonadati</taxon>
        <taxon>Pseudomonadota</taxon>
        <taxon>Betaproteobacteria</taxon>
        <taxon>Burkholderiales</taxon>
        <taxon>Oxalobacteraceae</taxon>
        <taxon>Herbaspirillum</taxon>
    </lineage>
</organism>
<dbReference type="AlphaFoldDB" id="A0A246WTB2"/>
<dbReference type="Pfam" id="PF24322">
    <property type="entry name" value="Tle3"/>
    <property type="match status" value="1"/>
</dbReference>
<proteinExistence type="predicted"/>
<evidence type="ECO:0000259" key="1">
    <source>
        <dbReference type="Pfam" id="PF11678"/>
    </source>
</evidence>
<evidence type="ECO:0000313" key="4">
    <source>
        <dbReference type="Proteomes" id="UP000197596"/>
    </source>
</evidence>
<dbReference type="InterPro" id="IPR021692">
    <property type="entry name" value="Tle3_C"/>
</dbReference>
<name>A0A246WTB2_9BURK</name>
<comment type="caution">
    <text evidence="3">The sequence shown here is derived from an EMBL/GenBank/DDBJ whole genome shotgun (WGS) entry which is preliminary data.</text>
</comment>
<evidence type="ECO:0000313" key="3">
    <source>
        <dbReference type="EMBL" id="OWY30244.1"/>
    </source>
</evidence>
<evidence type="ECO:0008006" key="5">
    <source>
        <dbReference type="Google" id="ProtNLM"/>
    </source>
</evidence>
<dbReference type="EMBL" id="NJGU01000003">
    <property type="protein sequence ID" value="OWY30244.1"/>
    <property type="molecule type" value="Genomic_DNA"/>
</dbReference>
<dbReference type="InterPro" id="IPR056221">
    <property type="entry name" value="Tle3_ab_dom"/>
</dbReference>
<sequence length="761" mass="84271">MSDQVQTVLGDKEHVTHLGHALTYANRAGNKCFEVPACMPGIVIFIHGVNDTGAAYPVVEEGLCQGLNERLSRSDLTAARYGVEYRAAQSMHPEERQRKDWRCIEDPDTYLYQRDPNNRSRSFFLPFYWGYRAASADIARVDNAGVVKSREADAEGNLMTRGQYQDIRGNRLDRNFGKGGGYFANATNNIPDMYGAGFRAGRAAKGVTAVAAGGPTVYMSDSPDRHYFILAATRLADLIRTIRTIVPCPAAAAAGLDPQHDTITIMGHSQGTIIALLAMALLKQQGQRCADCLIMVDTPYSVHATGASRQTGTARLKTLVDIVNAVTQHPYRIPELAELLVTHERHGGRTGKRWRADGGQRPAQDGREWIRFTERDNRGKVYLYFCPEDVVVSMRDVRGIGTFGVPDEVADDSAAAVARRKEAVANALKRPGAASLHARHPDFEAIARATSLPAMNALSEMRFYQRMWTRMERPSQPGAAPTRVAVGQPPASMPVRLPGERLAAGPDTGADRLVNVALHAGFARDNMRFINGEALNPPCLPDLYGGEEIKGNPHTAGKQRMDDVSQNIALGNQNARLRWILVDTIPQPASSAACQAECEERKAAFNQGKRVDDQSANWRWSEIKDGSNRAAISREETPNEMRTRFGSTDAGLEDNNYHSAILRSAGNHRWVTAMDVAIGQAVTMDDPDWRELLMWMADWRLHKSALRRLKRNDNYDRLDRKTKDLIDACADYYQKGEFPYEHISLQIPPLVTSEERSGGNT</sequence>
<accession>A0A246WTB2</accession>
<gene>
    <name evidence="3" type="ORF">CEJ42_06475</name>
</gene>
<feature type="domain" description="T6SS Tle3 phospholipase effector alpha/beta" evidence="2">
    <location>
        <begin position="39"/>
        <end position="406"/>
    </location>
</feature>
<dbReference type="Proteomes" id="UP000197596">
    <property type="component" value="Unassembled WGS sequence"/>
</dbReference>
<dbReference type="RefSeq" id="WP_088750405.1">
    <property type="nucleotide sequence ID" value="NZ_NJGU01000003.1"/>
</dbReference>
<dbReference type="Gene3D" id="3.40.50.1820">
    <property type="entry name" value="alpha/beta hydrolase"/>
    <property type="match status" value="1"/>
</dbReference>
<evidence type="ECO:0000259" key="2">
    <source>
        <dbReference type="Pfam" id="PF24322"/>
    </source>
</evidence>
<feature type="domain" description="Antibacterial effector protein Tle3 C-terminal" evidence="1">
    <location>
        <begin position="595"/>
        <end position="757"/>
    </location>
</feature>
<reference evidence="3 4" key="1">
    <citation type="submission" date="2017-06" db="EMBL/GenBank/DDBJ databases">
        <title>Herbaspirillum phytohormonus sp. nov., isolated from the root nodule of Robinia pseudoacacia in lead-zinc mine.</title>
        <authorList>
            <person name="Fan M."/>
            <person name="Lin Y."/>
        </authorList>
    </citation>
    <scope>NUCLEOTIDE SEQUENCE [LARGE SCALE GENOMIC DNA]</scope>
    <source>
        <strain evidence="3 4">HZ10</strain>
    </source>
</reference>
<dbReference type="Pfam" id="PF11678">
    <property type="entry name" value="Tle3_C"/>
    <property type="match status" value="1"/>
</dbReference>
<dbReference type="SUPFAM" id="SSF53474">
    <property type="entry name" value="alpha/beta-Hydrolases"/>
    <property type="match status" value="1"/>
</dbReference>